<evidence type="ECO:0000259" key="8">
    <source>
        <dbReference type="SMART" id="SM01182"/>
    </source>
</evidence>
<dbReference type="GO" id="GO:0005085">
    <property type="term" value="F:guanyl-nucleotide exchange factor activity"/>
    <property type="evidence" value="ECO:0007669"/>
    <property type="project" value="TreeGrafter"/>
</dbReference>
<feature type="region of interest" description="Disordered" evidence="6">
    <location>
        <begin position="81"/>
        <end position="106"/>
    </location>
</feature>
<dbReference type="PANTHER" id="PTHR11595:SF21">
    <property type="entry name" value="ELONGATION FACTOR 1-BETA"/>
    <property type="match status" value="1"/>
</dbReference>
<evidence type="ECO:0000256" key="2">
    <source>
        <dbReference type="ARBA" id="ARBA00022768"/>
    </source>
</evidence>
<dbReference type="SMART" id="SM01182">
    <property type="entry name" value="EF-1_beta_acid"/>
    <property type="match status" value="1"/>
</dbReference>
<gene>
    <name evidence="9" type="ORF">MKK02DRAFT_43976</name>
</gene>
<comment type="similarity">
    <text evidence="1 4">Belongs to the EF-1-beta/EF-1-delta family.</text>
</comment>
<dbReference type="Gene3D" id="3.30.70.60">
    <property type="match status" value="1"/>
</dbReference>
<evidence type="ECO:0000256" key="6">
    <source>
        <dbReference type="SAM" id="MobiDB-lite"/>
    </source>
</evidence>
<dbReference type="PROSITE" id="PS00824">
    <property type="entry name" value="EF1BD_1"/>
    <property type="match status" value="1"/>
</dbReference>
<keyword evidence="10" id="KW-1185">Reference proteome</keyword>
<evidence type="ECO:0000259" key="7">
    <source>
        <dbReference type="SMART" id="SM00888"/>
    </source>
</evidence>
<protein>
    <submittedName>
        <fullName evidence="9">Elongation factor 1-beta (Ef-1-beta)</fullName>
    </submittedName>
</protein>
<dbReference type="InterPro" id="IPR014038">
    <property type="entry name" value="EF1B_bsu/dsu_GNE"/>
</dbReference>
<dbReference type="Pfam" id="PF00736">
    <property type="entry name" value="EF1_GNE"/>
    <property type="match status" value="1"/>
</dbReference>
<dbReference type="GO" id="GO:0005829">
    <property type="term" value="C:cytosol"/>
    <property type="evidence" value="ECO:0007669"/>
    <property type="project" value="TreeGrafter"/>
</dbReference>
<dbReference type="InterPro" id="IPR014717">
    <property type="entry name" value="Transl_elong_EF1B/ribsomal_bS6"/>
</dbReference>
<keyword evidence="3 4" id="KW-0648">Protein biosynthesis</keyword>
<feature type="compositionally biased region" description="Acidic residues" evidence="6">
    <location>
        <begin position="87"/>
        <end position="106"/>
    </location>
</feature>
<dbReference type="SUPFAM" id="SSF54984">
    <property type="entry name" value="eEF-1beta-like"/>
    <property type="match status" value="1"/>
</dbReference>
<comment type="caution">
    <text evidence="9">The sequence shown here is derived from an EMBL/GenBank/DDBJ whole genome shotgun (WGS) entry which is preliminary data.</text>
</comment>
<dbReference type="InterPro" id="IPR001326">
    <property type="entry name" value="Transl_elong_EF1B_B/D_CS"/>
</dbReference>
<feature type="domain" description="Elongation factor 1 beta central acidic region eukaryote" evidence="8">
    <location>
        <begin position="96"/>
        <end position="122"/>
    </location>
</feature>
<evidence type="ECO:0000313" key="9">
    <source>
        <dbReference type="EMBL" id="KAI9635293.1"/>
    </source>
</evidence>
<dbReference type="InterPro" id="IPR036219">
    <property type="entry name" value="eEF-1beta-like_sf"/>
</dbReference>
<keyword evidence="2 4" id="KW-0251">Elongation factor</keyword>
<feature type="domain" description="Translation elongation factor EF1B beta/delta subunit guanine nucleotide exchange" evidence="7">
    <location>
        <begin position="140"/>
        <end position="225"/>
    </location>
</feature>
<dbReference type="CDD" id="cd00292">
    <property type="entry name" value="EF1B"/>
    <property type="match status" value="1"/>
</dbReference>
<evidence type="ECO:0000256" key="4">
    <source>
        <dbReference type="RuleBase" id="RU003791"/>
    </source>
</evidence>
<dbReference type="AlphaFoldDB" id="A0AA38LU73"/>
<keyword evidence="5" id="KW-0175">Coiled coil</keyword>
<dbReference type="PROSITE" id="PS00825">
    <property type="entry name" value="EF1BD_2"/>
    <property type="match status" value="1"/>
</dbReference>
<feature type="coiled-coil region" evidence="5">
    <location>
        <begin position="193"/>
        <end position="220"/>
    </location>
</feature>
<dbReference type="GO" id="GO:0005853">
    <property type="term" value="C:eukaryotic translation elongation factor 1 complex"/>
    <property type="evidence" value="ECO:0007669"/>
    <property type="project" value="InterPro"/>
</dbReference>
<dbReference type="Pfam" id="PF10587">
    <property type="entry name" value="EF-1_beta_acid"/>
    <property type="match status" value="1"/>
</dbReference>
<dbReference type="EMBL" id="JAKWFO010000005">
    <property type="protein sequence ID" value="KAI9635293.1"/>
    <property type="molecule type" value="Genomic_DNA"/>
</dbReference>
<dbReference type="SMART" id="SM00888">
    <property type="entry name" value="EF1_GNE"/>
    <property type="match status" value="1"/>
</dbReference>
<dbReference type="InterPro" id="IPR018940">
    <property type="entry name" value="EF-1_beta_acid_region_euk"/>
</dbReference>
<dbReference type="FunFam" id="3.30.70.60:FF:000001">
    <property type="entry name" value="Elongation factor 1-beta 1 like"/>
    <property type="match status" value="1"/>
</dbReference>
<dbReference type="GeneID" id="77731913"/>
<evidence type="ECO:0000256" key="5">
    <source>
        <dbReference type="SAM" id="Coils"/>
    </source>
</evidence>
<organism evidence="9 10">
    <name type="scientific">Dioszegia hungarica</name>
    <dbReference type="NCBI Taxonomy" id="4972"/>
    <lineage>
        <taxon>Eukaryota</taxon>
        <taxon>Fungi</taxon>
        <taxon>Dikarya</taxon>
        <taxon>Basidiomycota</taxon>
        <taxon>Agaricomycotina</taxon>
        <taxon>Tremellomycetes</taxon>
        <taxon>Tremellales</taxon>
        <taxon>Bulleribasidiaceae</taxon>
        <taxon>Dioszegia</taxon>
    </lineage>
</organism>
<dbReference type="Gene3D" id="1.20.1050.130">
    <property type="match status" value="1"/>
</dbReference>
<dbReference type="InterPro" id="IPR036282">
    <property type="entry name" value="Glutathione-S-Trfase_C_sf"/>
</dbReference>
<name>A0AA38LU73_9TREE</name>
<dbReference type="RefSeq" id="XP_052945070.1">
    <property type="nucleotide sequence ID" value="XM_053092708.1"/>
</dbReference>
<accession>A0AA38LU73</accession>
<dbReference type="Proteomes" id="UP001164286">
    <property type="component" value="Unassembled WGS sequence"/>
</dbReference>
<proteinExistence type="inferred from homology"/>
<evidence type="ECO:0000313" key="10">
    <source>
        <dbReference type="Proteomes" id="UP001164286"/>
    </source>
</evidence>
<evidence type="ECO:0000256" key="1">
    <source>
        <dbReference type="ARBA" id="ARBA00007411"/>
    </source>
</evidence>
<sequence length="225" mass="25083">MADLAKIEQHLTTRSYVDGYAPSSADVKLYDSLNGVAPDAKQYPHAARWYRHILSYASEHSTLPAGTNFFSALSAPAASADKAAPAAEEEDEDIDLFGSDEEDEEEAERIKKERVEKYNEMKEAKKQEKLAAGKTLEVAKSVVTLQVKPWDDETDMEALEAAVRAIEKDGLLWGKSKLVPVGYGIRMLQINLVMEDKISLDELQEEIQEIEDYVQSTDVAAMQKL</sequence>
<dbReference type="GO" id="GO:0003746">
    <property type="term" value="F:translation elongation factor activity"/>
    <property type="evidence" value="ECO:0007669"/>
    <property type="project" value="UniProtKB-KW"/>
</dbReference>
<dbReference type="PANTHER" id="PTHR11595">
    <property type="entry name" value="EF-HAND AND COILED-COIL DOMAIN-CONTAINING FAMILY MEMBER"/>
    <property type="match status" value="1"/>
</dbReference>
<evidence type="ECO:0000256" key="3">
    <source>
        <dbReference type="ARBA" id="ARBA00022917"/>
    </source>
</evidence>
<dbReference type="SUPFAM" id="SSF47616">
    <property type="entry name" value="GST C-terminal domain-like"/>
    <property type="match status" value="1"/>
</dbReference>
<reference evidence="9" key="1">
    <citation type="journal article" date="2022" name="G3 (Bethesda)">
        <title>High quality genome of the basidiomycete yeast Dioszegia hungarica PDD-24b-2 isolated from cloud water.</title>
        <authorList>
            <person name="Jarrige D."/>
            <person name="Haridas S."/>
            <person name="Bleykasten-Grosshans C."/>
            <person name="Joly M."/>
            <person name="Nadalig T."/>
            <person name="Sancelme M."/>
            <person name="Vuilleumier S."/>
            <person name="Grigoriev I.V."/>
            <person name="Amato P."/>
            <person name="Bringel F."/>
        </authorList>
    </citation>
    <scope>NUCLEOTIDE SEQUENCE</scope>
    <source>
        <strain evidence="9">PDD-24b-2</strain>
    </source>
</reference>
<dbReference type="InterPro" id="IPR049720">
    <property type="entry name" value="EF1B_bsu/dsu"/>
</dbReference>